<dbReference type="Pfam" id="PF02854">
    <property type="entry name" value="MIF4G"/>
    <property type="match status" value="1"/>
</dbReference>
<dbReference type="AlphaFoldDB" id="A0A224XA46"/>
<evidence type="ECO:0000256" key="3">
    <source>
        <dbReference type="ARBA" id="ARBA00022917"/>
    </source>
</evidence>
<dbReference type="PANTHER" id="PTHR23253">
    <property type="entry name" value="EUKARYOTIC TRANSLATION INITIATION FACTOR 4 GAMMA"/>
    <property type="match status" value="1"/>
</dbReference>
<dbReference type="EMBL" id="GFTR01007189">
    <property type="protein sequence ID" value="JAW09237.1"/>
    <property type="molecule type" value="Transcribed_RNA"/>
</dbReference>
<accession>A0A224XA46</accession>
<dbReference type="SUPFAM" id="SSF48371">
    <property type="entry name" value="ARM repeat"/>
    <property type="match status" value="2"/>
</dbReference>
<dbReference type="InterPro" id="IPR016024">
    <property type="entry name" value="ARM-type_fold"/>
</dbReference>
<protein>
    <submittedName>
        <fullName evidence="5">Putative eukaryotic translation initiation factor 4 gamma 1</fullName>
    </submittedName>
</protein>
<feature type="domain" description="MIF4G" evidence="4">
    <location>
        <begin position="71"/>
        <end position="293"/>
    </location>
</feature>
<reference evidence="5" key="1">
    <citation type="journal article" date="2018" name="PLoS Negl. Trop. Dis.">
        <title>An insight into the salivary gland and fat body transcriptome of Panstrongylus lignarius (Hemiptera: Heteroptera), the main vector of Chagas disease in Peru.</title>
        <authorList>
            <person name="Nevoa J.C."/>
            <person name="Mendes M.T."/>
            <person name="da Silva M.V."/>
            <person name="Soares S.C."/>
            <person name="Oliveira C.J.F."/>
            <person name="Ribeiro J.M.C."/>
        </authorList>
    </citation>
    <scope>NUCLEOTIDE SEQUENCE</scope>
</reference>
<evidence type="ECO:0000313" key="5">
    <source>
        <dbReference type="EMBL" id="JAW09237.1"/>
    </source>
</evidence>
<proteinExistence type="inferred from homology"/>
<sequence length="565" mass="65300">MVPPKKFISMRLKESFVETRSAKGISLRELLDILSKHYEKNSNHSEREGKKNLACPYQNLPDDERIALDHLKKLTAALNKLTPDNFYIQLLEIQDLVPANNYQLMKTFACLIVDKAVNEELYSILYARICHALQNIELTEVEEETVHDFGTLVLDECYGKFCYARSDIPWFSHEGRNEKERLELSTTEDRKRKLLVGIVRFLGDLFKTGMLDIRGIFQYIKKLEQNVNERSTGSLCKLLGRVGEELEAAIFQSELETDWCFTWERIASLSQRESLSLKQKALLLNLLNLRNNGWVSKFSTPLPRTSAEILLEEKEEADDVPTAERSQKLMNEIAIANDVISKEPTVIETEKQLLNLLKTNEDAHARIMQWELGNFKGRKTWLIYSLTRAVLRVSVEGNTINRITFSNHISLLKRYIISRQAEVACIYAVQYIVVNEMNNPKGLLEQMCDILHANDIVSYIAFLDWRENWSKNPVLEVKGRAEAHITLANFFMKLFWGSIKPSAKYTSIVKELNSFDLEHFVSMSKLPPEIGKRIKMEEEREKALLKKNIEDQNYCSNNILPLKTL</sequence>
<dbReference type="GO" id="GO:0003743">
    <property type="term" value="F:translation initiation factor activity"/>
    <property type="evidence" value="ECO:0007669"/>
    <property type="project" value="UniProtKB-KW"/>
</dbReference>
<keyword evidence="2 5" id="KW-0396">Initiation factor</keyword>
<dbReference type="Gene3D" id="1.25.40.180">
    <property type="match status" value="2"/>
</dbReference>
<name>A0A224XA46_9HEMI</name>
<dbReference type="SMART" id="SM00543">
    <property type="entry name" value="MIF4G"/>
    <property type="match status" value="1"/>
</dbReference>
<dbReference type="InterPro" id="IPR003890">
    <property type="entry name" value="MIF4G-like_typ-3"/>
</dbReference>
<dbReference type="GO" id="GO:0003729">
    <property type="term" value="F:mRNA binding"/>
    <property type="evidence" value="ECO:0007669"/>
    <property type="project" value="TreeGrafter"/>
</dbReference>
<dbReference type="GO" id="GO:0016281">
    <property type="term" value="C:eukaryotic translation initiation factor 4F complex"/>
    <property type="evidence" value="ECO:0007669"/>
    <property type="project" value="TreeGrafter"/>
</dbReference>
<evidence type="ECO:0000256" key="1">
    <source>
        <dbReference type="ARBA" id="ARBA00005775"/>
    </source>
</evidence>
<dbReference type="PANTHER" id="PTHR23253:SF9">
    <property type="entry name" value="EUKARYOTIC TRANSLATION INITIATION FACTOR 4 GAMMA 2"/>
    <property type="match status" value="1"/>
</dbReference>
<organism evidence="5">
    <name type="scientific">Panstrongylus lignarius</name>
    <dbReference type="NCBI Taxonomy" id="156445"/>
    <lineage>
        <taxon>Eukaryota</taxon>
        <taxon>Metazoa</taxon>
        <taxon>Ecdysozoa</taxon>
        <taxon>Arthropoda</taxon>
        <taxon>Hexapoda</taxon>
        <taxon>Insecta</taxon>
        <taxon>Pterygota</taxon>
        <taxon>Neoptera</taxon>
        <taxon>Paraneoptera</taxon>
        <taxon>Hemiptera</taxon>
        <taxon>Heteroptera</taxon>
        <taxon>Panheteroptera</taxon>
        <taxon>Cimicomorpha</taxon>
        <taxon>Reduviidae</taxon>
        <taxon>Triatominae</taxon>
        <taxon>Panstrongylus</taxon>
    </lineage>
</organism>
<keyword evidence="3" id="KW-0648">Protein biosynthesis</keyword>
<comment type="similarity">
    <text evidence="1">Belongs to the eukaryotic initiation factor 4G family.</text>
</comment>
<evidence type="ECO:0000259" key="4">
    <source>
        <dbReference type="SMART" id="SM00543"/>
    </source>
</evidence>
<evidence type="ECO:0000256" key="2">
    <source>
        <dbReference type="ARBA" id="ARBA00022540"/>
    </source>
</evidence>